<evidence type="ECO:0000256" key="1">
    <source>
        <dbReference type="ARBA" id="ARBA00043961"/>
    </source>
</evidence>
<keyword evidence="3" id="KW-1185">Reference proteome</keyword>
<dbReference type="PANTHER" id="PTHR31260:SF77">
    <property type="entry name" value="(RAPE) HYPOTHETICAL PROTEIN"/>
    <property type="match status" value="1"/>
</dbReference>
<dbReference type="EMBL" id="JBANAX010000530">
    <property type="protein sequence ID" value="KAL1204590.1"/>
    <property type="molecule type" value="Genomic_DNA"/>
</dbReference>
<comment type="similarity">
    <text evidence="1">Belongs to the UPF0725 (EMB2204) family.</text>
</comment>
<dbReference type="InterPro" id="IPR006462">
    <property type="entry name" value="MS5"/>
</dbReference>
<sequence>MIKQYARLGLHRYNMLEGTSFELSVLLKFNMLQNLVSSYYITVLAYDPEANLPPKTFQIRVDEKKYGSLNVVVSVARLKDEAATTKEPFMPHFHGGVVADPFFQGELPDWPSAHAFSDRKRFYVLKKSEWHDTAWISLYLETLVYANDRDISNDILSKLEIINVAIETKEEDVKSPNEILKAKSAHVYITFKGLEESFFQTETFKGSAKALRLSKGIPRKAVVRRVISRGALSLEQHSMTLRSGQKSQSSKLLRLGV</sequence>
<organism evidence="2 3">
    <name type="scientific">Cardamine amara subsp. amara</name>
    <dbReference type="NCBI Taxonomy" id="228776"/>
    <lineage>
        <taxon>Eukaryota</taxon>
        <taxon>Viridiplantae</taxon>
        <taxon>Streptophyta</taxon>
        <taxon>Embryophyta</taxon>
        <taxon>Tracheophyta</taxon>
        <taxon>Spermatophyta</taxon>
        <taxon>Magnoliopsida</taxon>
        <taxon>eudicotyledons</taxon>
        <taxon>Gunneridae</taxon>
        <taxon>Pentapetalae</taxon>
        <taxon>rosids</taxon>
        <taxon>malvids</taxon>
        <taxon>Brassicales</taxon>
        <taxon>Brassicaceae</taxon>
        <taxon>Cardamineae</taxon>
        <taxon>Cardamine</taxon>
    </lineage>
</organism>
<evidence type="ECO:0000313" key="3">
    <source>
        <dbReference type="Proteomes" id="UP001558713"/>
    </source>
</evidence>
<evidence type="ECO:0000313" key="2">
    <source>
        <dbReference type="EMBL" id="KAL1204590.1"/>
    </source>
</evidence>
<gene>
    <name evidence="2" type="ORF">V5N11_008632</name>
</gene>
<name>A0ABD1ACT1_CARAN</name>
<dbReference type="NCBIfam" id="TIGR01572">
    <property type="entry name" value="A_thl_para_3677"/>
    <property type="match status" value="1"/>
</dbReference>
<proteinExistence type="inferred from homology"/>
<comment type="caution">
    <text evidence="2">The sequence shown here is derived from an EMBL/GenBank/DDBJ whole genome shotgun (WGS) entry which is preliminary data.</text>
</comment>
<dbReference type="AlphaFoldDB" id="A0ABD1ACT1"/>
<dbReference type="PANTHER" id="PTHR31260">
    <property type="entry name" value="CYSTATIN/MONELLIN SUPERFAMILY PROTEIN"/>
    <property type="match status" value="1"/>
</dbReference>
<reference evidence="2 3" key="1">
    <citation type="submission" date="2024-04" db="EMBL/GenBank/DDBJ databases">
        <title>Genome assembly C_amara_ONT_v2.</title>
        <authorList>
            <person name="Yant L."/>
            <person name="Moore C."/>
            <person name="Slenker M."/>
        </authorList>
    </citation>
    <scope>NUCLEOTIDE SEQUENCE [LARGE SCALE GENOMIC DNA]</scope>
    <source>
        <tissue evidence="2">Leaf</tissue>
    </source>
</reference>
<dbReference type="Proteomes" id="UP001558713">
    <property type="component" value="Unassembled WGS sequence"/>
</dbReference>
<protein>
    <submittedName>
        <fullName evidence="2">Uncharacterized protein</fullName>
    </submittedName>
</protein>
<accession>A0ABD1ACT1</accession>
<dbReference type="Pfam" id="PF04776">
    <property type="entry name" value="protein_MS5"/>
    <property type="match status" value="1"/>
</dbReference>